<dbReference type="Pfam" id="PF08487">
    <property type="entry name" value="VIT"/>
    <property type="match status" value="1"/>
</dbReference>
<feature type="domain" description="VIT" evidence="3">
    <location>
        <begin position="31"/>
        <end position="161"/>
    </location>
</feature>
<evidence type="ECO:0000313" key="5">
    <source>
        <dbReference type="Proteomes" id="UP000018467"/>
    </source>
</evidence>
<dbReference type="InParanoid" id="W5KLQ0"/>
<sequence>MGAVCSQKRLARPGERRCGSTQYGGMQSSINMNICGLLTEKGQEVPLKSVEVDVKVKGHIATVTSVLRYVNEEKLPVEAVFVFPLPAEASLCHFSAKIANEEVVGEVQEKQKAREMYDDAISSGKRAFLLEESGESPDVFQLCVGSLPPKESAAVTLIYVIELTAEADHALRFCLPAVLNPRYGPTNIDSANVPQVKGVPSRLVPYTLSLSVVITSPIPISKVESNCSLGPLTYLNTAHTQAKVSLSPGHKFDRDVELLLYYQDAHQPTAIVEAGLKNAKPGSLMADPVVMLSLCPEFPAEVVSSCGKRGEFIFLMDQSGSMAGSSIRSARETLLLLLKSLPLGCYFNIFGFGSFFQSFFTESVEYTQETMEKAMEKVEAMEANMQGTEILKPLKHIYGQAYLPNHPRQLFVFTDGEVWNTKEILDLVRTHSLSHRCFTFGIGKGASTALITGMAKEGRGTAQFITGSDRLQLKVMQSLSFALQPSVVDISVKWTVPDGMSVITLTPPLNVLFQGQRALLYAQLTGQSSGNNEGTVTLHYSLAENPVTNQLSFCLKPSEDTGLAVHRLAARAVIQSLEKEERQSKDDSVREKVVELSVQAGVSSSFTAFISVHKGSGQPVKGPLVKRTVPVAQGSYVETDGAPSFRAYRAPGAPIRFLKAQTTDFLETDGGNSDDSYEGCYMGGRDRYVETDGAPSFRARRARGAPIRFLKAQTTDVEPDGSPSFMAWNARGFLETDGGFPKEQAASPVQKDPYLKLVSLQKAAGFWELRTELLGVFSKTEEELAKQRPAQVDDAVWATVLALIWLHGFRAADQEEWKFIAMKATSWIQSQKVGNLAECVQAGNALLGCQVKEDCLGF</sequence>
<dbReference type="HOGENOM" id="CLU_003826_4_0_1"/>
<dbReference type="InterPro" id="IPR013694">
    <property type="entry name" value="VIT"/>
</dbReference>
<reference evidence="5" key="2">
    <citation type="journal article" date="2014" name="Nat. Commun.">
        <title>The cavefish genome reveals candidate genes for eye loss.</title>
        <authorList>
            <person name="McGaugh S.E."/>
            <person name="Gross J.B."/>
            <person name="Aken B."/>
            <person name="Blin M."/>
            <person name="Borowsky R."/>
            <person name="Chalopin D."/>
            <person name="Hinaux H."/>
            <person name="Jeffery W.R."/>
            <person name="Keene A."/>
            <person name="Ma L."/>
            <person name="Minx P."/>
            <person name="Murphy D."/>
            <person name="O'Quin K.E."/>
            <person name="Retaux S."/>
            <person name="Rohner N."/>
            <person name="Searle S.M."/>
            <person name="Stahl B.A."/>
            <person name="Tabin C."/>
            <person name="Volff J.N."/>
            <person name="Yoshizawa M."/>
            <person name="Warren W.C."/>
        </authorList>
    </citation>
    <scope>NUCLEOTIDE SEQUENCE [LARGE SCALE GENOMIC DNA]</scope>
    <source>
        <strain evidence="5">female</strain>
    </source>
</reference>
<dbReference type="Ensembl" id="ENSAMXT00000008512.2">
    <property type="protein sequence ID" value="ENSAMXP00000008512.2"/>
    <property type="gene ID" value="ENSAMXG00000008269.2"/>
</dbReference>
<dbReference type="SUPFAM" id="SSF53300">
    <property type="entry name" value="vWA-like"/>
    <property type="match status" value="1"/>
</dbReference>
<dbReference type="Gene3D" id="3.40.50.410">
    <property type="entry name" value="von Willebrand factor, type A domain"/>
    <property type="match status" value="1"/>
</dbReference>
<name>W5KLQ0_ASTMX</name>
<dbReference type="eggNOG" id="ENOG502QRPK">
    <property type="taxonomic scope" value="Eukaryota"/>
</dbReference>
<dbReference type="SMART" id="SM00609">
    <property type="entry name" value="VIT"/>
    <property type="match status" value="1"/>
</dbReference>
<reference evidence="5" key="1">
    <citation type="submission" date="2013-03" db="EMBL/GenBank/DDBJ databases">
        <authorList>
            <person name="Jeffery W."/>
            <person name="Warren W."/>
            <person name="Wilson R.K."/>
        </authorList>
    </citation>
    <scope>NUCLEOTIDE SEQUENCE</scope>
    <source>
        <strain evidence="5">female</strain>
    </source>
</reference>
<dbReference type="PANTHER" id="PTHR45737">
    <property type="entry name" value="VON WILLEBRAND FACTOR A DOMAIN-CONTAINING PROTEIN 5A"/>
    <property type="match status" value="1"/>
</dbReference>
<accession>W5KLQ0</accession>
<dbReference type="GeneTree" id="ENSGT00940000162662"/>
<dbReference type="SMART" id="SM00327">
    <property type="entry name" value="VWA"/>
    <property type="match status" value="1"/>
</dbReference>
<organism evidence="4 5">
    <name type="scientific">Astyanax mexicanus</name>
    <name type="common">Blind cave fish</name>
    <name type="synonym">Astyanax fasciatus mexicanus</name>
    <dbReference type="NCBI Taxonomy" id="7994"/>
    <lineage>
        <taxon>Eukaryota</taxon>
        <taxon>Metazoa</taxon>
        <taxon>Chordata</taxon>
        <taxon>Craniata</taxon>
        <taxon>Vertebrata</taxon>
        <taxon>Euteleostomi</taxon>
        <taxon>Actinopterygii</taxon>
        <taxon>Neopterygii</taxon>
        <taxon>Teleostei</taxon>
        <taxon>Ostariophysi</taxon>
        <taxon>Characiformes</taxon>
        <taxon>Characoidei</taxon>
        <taxon>Acestrorhamphidae</taxon>
        <taxon>Acestrorhamphinae</taxon>
        <taxon>Astyanax</taxon>
    </lineage>
</organism>
<dbReference type="PROSITE" id="PS51468">
    <property type="entry name" value="VIT"/>
    <property type="match status" value="1"/>
</dbReference>
<reference evidence="4" key="4">
    <citation type="submission" date="2025-09" db="UniProtKB">
        <authorList>
            <consortium name="Ensembl"/>
        </authorList>
    </citation>
    <scope>IDENTIFICATION</scope>
</reference>
<dbReference type="Pfam" id="PF13768">
    <property type="entry name" value="VWA_3"/>
    <property type="match status" value="1"/>
</dbReference>
<dbReference type="PROSITE" id="PS50234">
    <property type="entry name" value="VWFA"/>
    <property type="match status" value="1"/>
</dbReference>
<evidence type="ECO:0000259" key="3">
    <source>
        <dbReference type="PROSITE" id="PS51468"/>
    </source>
</evidence>
<evidence type="ECO:0000313" key="4">
    <source>
        <dbReference type="Ensembl" id="ENSAMXP00000008512.2"/>
    </source>
</evidence>
<feature type="domain" description="VWFA" evidence="2">
    <location>
        <begin position="311"/>
        <end position="487"/>
    </location>
</feature>
<dbReference type="AlphaFoldDB" id="W5KLQ0"/>
<dbReference type="Proteomes" id="UP000018467">
    <property type="component" value="Unassembled WGS sequence"/>
</dbReference>
<dbReference type="Bgee" id="ENSAMXG00000008269">
    <property type="expression patterns" value="Expressed in heart and 13 other cell types or tissues"/>
</dbReference>
<keyword evidence="5" id="KW-1185">Reference proteome</keyword>
<feature type="coiled-coil region" evidence="1">
    <location>
        <begin position="364"/>
        <end position="391"/>
    </location>
</feature>
<reference evidence="4" key="3">
    <citation type="submission" date="2025-08" db="UniProtKB">
        <authorList>
            <consortium name="Ensembl"/>
        </authorList>
    </citation>
    <scope>IDENTIFICATION</scope>
</reference>
<dbReference type="PANTHER" id="PTHR45737:SF6">
    <property type="entry name" value="VON WILLEBRAND FACTOR A DOMAIN-CONTAINING PROTEIN 5A"/>
    <property type="match status" value="1"/>
</dbReference>
<dbReference type="InterPro" id="IPR002035">
    <property type="entry name" value="VWF_A"/>
</dbReference>
<evidence type="ECO:0000259" key="2">
    <source>
        <dbReference type="PROSITE" id="PS50234"/>
    </source>
</evidence>
<protein>
    <submittedName>
        <fullName evidence="4">von Willebrand factor A domain-containing protein 5A</fullName>
    </submittedName>
</protein>
<keyword evidence="1" id="KW-0175">Coiled coil</keyword>
<dbReference type="STRING" id="7994.ENSAMXP00000008512"/>
<dbReference type="InterPro" id="IPR036465">
    <property type="entry name" value="vWFA_dom_sf"/>
</dbReference>
<evidence type="ECO:0000256" key="1">
    <source>
        <dbReference type="SAM" id="Coils"/>
    </source>
</evidence>
<proteinExistence type="predicted"/>